<dbReference type="Proteomes" id="UP001499979">
    <property type="component" value="Unassembled WGS sequence"/>
</dbReference>
<evidence type="ECO:0008006" key="4">
    <source>
        <dbReference type="Google" id="ProtNLM"/>
    </source>
</evidence>
<dbReference type="EMBL" id="BAAAJE010000014">
    <property type="protein sequence ID" value="GAA1146767.1"/>
    <property type="molecule type" value="Genomic_DNA"/>
</dbReference>
<evidence type="ECO:0000256" key="1">
    <source>
        <dbReference type="SAM" id="MobiDB-lite"/>
    </source>
</evidence>
<evidence type="ECO:0000313" key="3">
    <source>
        <dbReference type="Proteomes" id="UP001499979"/>
    </source>
</evidence>
<reference evidence="2 3" key="1">
    <citation type="journal article" date="2019" name="Int. J. Syst. Evol. Microbiol.">
        <title>The Global Catalogue of Microorganisms (GCM) 10K type strain sequencing project: providing services to taxonomists for standard genome sequencing and annotation.</title>
        <authorList>
            <consortium name="The Broad Institute Genomics Platform"/>
            <consortium name="The Broad Institute Genome Sequencing Center for Infectious Disease"/>
            <person name="Wu L."/>
            <person name="Ma J."/>
        </authorList>
    </citation>
    <scope>NUCLEOTIDE SEQUENCE [LARGE SCALE GENOMIC DNA]</scope>
    <source>
        <strain evidence="2 3">JCM 11813</strain>
    </source>
</reference>
<sequence>MLVATRLRTARPTRRPGWRGASAAVACLALALVGGCGSGSDGDTAPAPTATAPGSATASSQPAVAVLSRAELRRAWRELVAAGTGFTQVEVSRTSSAPIAGLPTVAGEWNFPEHTVRTTMRAVYPKEGHVTVTTVVVDRSTFAQALYDGSIFAPDCWTRVTEADATWVPPGLVPVVSAQTHDAPGVHAGNASASLADVLAAIGFQKLVSTAAGDLGAVRLDVSIEVLDGSLRGWTVTGAAIDDALADLPASAVDGSVRQLFTSLRDATWDVAILGLGQPVEVEEPAADRLLDASHRSCRP</sequence>
<evidence type="ECO:0000313" key="2">
    <source>
        <dbReference type="EMBL" id="GAA1146767.1"/>
    </source>
</evidence>
<organism evidence="2 3">
    <name type="scientific">Nocardioides aquiterrae</name>
    <dbReference type="NCBI Taxonomy" id="203799"/>
    <lineage>
        <taxon>Bacteria</taxon>
        <taxon>Bacillati</taxon>
        <taxon>Actinomycetota</taxon>
        <taxon>Actinomycetes</taxon>
        <taxon>Propionibacteriales</taxon>
        <taxon>Nocardioidaceae</taxon>
        <taxon>Nocardioides</taxon>
    </lineage>
</organism>
<feature type="compositionally biased region" description="Low complexity" evidence="1">
    <location>
        <begin position="41"/>
        <end position="58"/>
    </location>
</feature>
<feature type="region of interest" description="Disordered" evidence="1">
    <location>
        <begin position="39"/>
        <end position="58"/>
    </location>
</feature>
<name>A0ABN1UEH7_9ACTN</name>
<comment type="caution">
    <text evidence="2">The sequence shown here is derived from an EMBL/GenBank/DDBJ whole genome shotgun (WGS) entry which is preliminary data.</text>
</comment>
<accession>A0ABN1UEH7</accession>
<gene>
    <name evidence="2" type="ORF">GCM10009606_27080</name>
</gene>
<proteinExistence type="predicted"/>
<keyword evidence="3" id="KW-1185">Reference proteome</keyword>
<protein>
    <recommendedName>
        <fullName evidence="4">GerMN domain-containing protein</fullName>
    </recommendedName>
</protein>